<dbReference type="InterPro" id="IPR038695">
    <property type="entry name" value="Saro_0823-like_sf"/>
</dbReference>
<keyword evidence="3" id="KW-1185">Reference proteome</keyword>
<dbReference type="InterPro" id="IPR003795">
    <property type="entry name" value="DUF192"/>
</dbReference>
<sequence>MKKAKQNKTKNKMVITLIMSILITIIMNFISSYSQEIAKIKSLITIQGHNITAEISDTEKTREKGLMWRNQLGKNEGMLFIYNDSATRCFWMKNTFIALDMAFIDSNKVIRTIHTAKTVNDSTTFYSSYVPVKYVLEVNSGWFEEHGISLGDTVLFSHPKRK</sequence>
<reference evidence="3" key="1">
    <citation type="submission" date="2017-10" db="EMBL/GenBank/DDBJ databases">
        <authorList>
            <person name="Gaisin V.A."/>
            <person name="Rysina M.S."/>
            <person name="Grouzdev D.S."/>
        </authorList>
    </citation>
    <scope>NUCLEOTIDE SEQUENCE [LARGE SCALE GENOMIC DNA]</scope>
    <source>
        <strain evidence="3">V1</strain>
    </source>
</reference>
<keyword evidence="1" id="KW-0812">Transmembrane</keyword>
<dbReference type="EMBL" id="PDNZ01000001">
    <property type="protein sequence ID" value="PWW83008.1"/>
    <property type="molecule type" value="Genomic_DNA"/>
</dbReference>
<dbReference type="Pfam" id="PF02643">
    <property type="entry name" value="DUF192"/>
    <property type="match status" value="1"/>
</dbReference>
<accession>A0A317T995</accession>
<evidence type="ECO:0008006" key="4">
    <source>
        <dbReference type="Google" id="ProtNLM"/>
    </source>
</evidence>
<protein>
    <recommendedName>
        <fullName evidence="4">DUF192 domain-containing protein</fullName>
    </recommendedName>
</protein>
<evidence type="ECO:0000256" key="1">
    <source>
        <dbReference type="SAM" id="Phobius"/>
    </source>
</evidence>
<dbReference type="RefSeq" id="WP_110021894.1">
    <property type="nucleotide sequence ID" value="NZ_PDNZ01000001.1"/>
</dbReference>
<gene>
    <name evidence="2" type="ORF">CR164_00105</name>
</gene>
<proteinExistence type="predicted"/>
<keyword evidence="1" id="KW-0472">Membrane</keyword>
<feature type="transmembrane region" description="Helical" evidence="1">
    <location>
        <begin position="12"/>
        <end position="33"/>
    </location>
</feature>
<dbReference type="OrthoDB" id="5526466at2"/>
<evidence type="ECO:0000313" key="2">
    <source>
        <dbReference type="EMBL" id="PWW83008.1"/>
    </source>
</evidence>
<comment type="caution">
    <text evidence="2">The sequence shown here is derived from an EMBL/GenBank/DDBJ whole genome shotgun (WGS) entry which is preliminary data.</text>
</comment>
<name>A0A317T995_9CHLB</name>
<dbReference type="AlphaFoldDB" id="A0A317T995"/>
<dbReference type="Proteomes" id="UP000246278">
    <property type="component" value="Unassembled WGS sequence"/>
</dbReference>
<organism evidence="2 3">
    <name type="scientific">Prosthecochloris marina</name>
    <dbReference type="NCBI Taxonomy" id="2017681"/>
    <lineage>
        <taxon>Bacteria</taxon>
        <taxon>Pseudomonadati</taxon>
        <taxon>Chlorobiota</taxon>
        <taxon>Chlorobiia</taxon>
        <taxon>Chlorobiales</taxon>
        <taxon>Chlorobiaceae</taxon>
        <taxon>Prosthecochloris</taxon>
    </lineage>
</organism>
<keyword evidence="1" id="KW-1133">Transmembrane helix</keyword>
<dbReference type="PANTHER" id="PTHR37953:SF1">
    <property type="entry name" value="UPF0127 PROTEIN MJ1496"/>
    <property type="match status" value="1"/>
</dbReference>
<dbReference type="Gene3D" id="2.60.120.1140">
    <property type="entry name" value="Protein of unknown function DUF192"/>
    <property type="match status" value="1"/>
</dbReference>
<evidence type="ECO:0000313" key="3">
    <source>
        <dbReference type="Proteomes" id="UP000246278"/>
    </source>
</evidence>
<dbReference type="PANTHER" id="PTHR37953">
    <property type="entry name" value="UPF0127 PROTEIN MJ1496"/>
    <property type="match status" value="1"/>
</dbReference>